<evidence type="ECO:0000259" key="1">
    <source>
        <dbReference type="Pfam" id="PF00248"/>
    </source>
</evidence>
<name>A0A6P6XPV1_DERPT</name>
<organism evidence="2 3">
    <name type="scientific">Dermatophagoides pteronyssinus</name>
    <name type="common">European house dust mite</name>
    <dbReference type="NCBI Taxonomy" id="6956"/>
    <lineage>
        <taxon>Eukaryota</taxon>
        <taxon>Metazoa</taxon>
        <taxon>Ecdysozoa</taxon>
        <taxon>Arthropoda</taxon>
        <taxon>Chelicerata</taxon>
        <taxon>Arachnida</taxon>
        <taxon>Acari</taxon>
        <taxon>Acariformes</taxon>
        <taxon>Sarcoptiformes</taxon>
        <taxon>Astigmata</taxon>
        <taxon>Psoroptidia</taxon>
        <taxon>Analgoidea</taxon>
        <taxon>Pyroglyphidae</taxon>
        <taxon>Dermatophagoidinae</taxon>
        <taxon>Dermatophagoides</taxon>
    </lineage>
</organism>
<dbReference type="GO" id="GO:0016491">
    <property type="term" value="F:oxidoreductase activity"/>
    <property type="evidence" value="ECO:0007669"/>
    <property type="project" value="InterPro"/>
</dbReference>
<dbReference type="OrthoDB" id="6483002at2759"/>
<dbReference type="OMA" id="LYRACPR"/>
<dbReference type="InterPro" id="IPR023210">
    <property type="entry name" value="NADP_OxRdtase_dom"/>
</dbReference>
<dbReference type="Gene3D" id="3.20.20.100">
    <property type="entry name" value="NADP-dependent oxidoreductase domain"/>
    <property type="match status" value="1"/>
</dbReference>
<accession>A0A6P6XPV1</accession>
<dbReference type="KEGG" id="dpte:113790066"/>
<gene>
    <name evidence="3" type="primary">LOC113790066</name>
</gene>
<reference evidence="3" key="1">
    <citation type="submission" date="2025-08" db="UniProtKB">
        <authorList>
            <consortium name="RefSeq"/>
        </authorList>
    </citation>
    <scope>IDENTIFICATION</scope>
    <source>
        <strain evidence="3">Airmid</strain>
    </source>
</reference>
<dbReference type="Proteomes" id="UP000515146">
    <property type="component" value="Unplaced"/>
</dbReference>
<feature type="domain" description="NADP-dependent oxidoreductase" evidence="1">
    <location>
        <begin position="69"/>
        <end position="327"/>
    </location>
</feature>
<sequence>MYPPTFVEGWSDLESIQKIQYNRLGHTDMYVSLISFGAAHVGRNCSLSIINDDKNQQTTTMIDCNIIKQREAVIDTICEAIRLGINLVDTSPFYGMGLSQIIVGQALKKIPRKSYYLSTKVGRHSDCTFDYSRKAIVKSIDNSLKTLNVDYIDILYVHDVEFCPSIEMLLNETLPELERLRLLGKIRYIGISGYPLSLIREILEKSSIQINVILSYCRYSLWDNELINYLDYFKSKNIGIINAAIFGMGLLANDNSTEIPKWHPASEKIKNRCQLARKICMANGSIPLTRLAIRYSLLEKRIDTHLIGMESLDIVKSNLSVIKESNDNYIHHEIELLDLILQQAFEKSIMQTSSSSSSTLNENWEQVEVDRYHENPEKFIQFLCQCWSGTCQSNQIKTLPQK</sequence>
<evidence type="ECO:0000313" key="3">
    <source>
        <dbReference type="RefSeq" id="XP_027195482.1"/>
    </source>
</evidence>
<dbReference type="FunCoup" id="A0A6P6XPV1">
    <property type="interactions" value="57"/>
</dbReference>
<dbReference type="SUPFAM" id="SSF51430">
    <property type="entry name" value="NAD(P)-linked oxidoreductase"/>
    <property type="match status" value="1"/>
</dbReference>
<protein>
    <submittedName>
        <fullName evidence="3">L-galactose dehydrogenase-like</fullName>
    </submittedName>
</protein>
<proteinExistence type="predicted"/>
<dbReference type="InterPro" id="IPR020471">
    <property type="entry name" value="AKR"/>
</dbReference>
<dbReference type="InterPro" id="IPR036812">
    <property type="entry name" value="NAD(P)_OxRdtase_dom_sf"/>
</dbReference>
<dbReference type="Pfam" id="PF00248">
    <property type="entry name" value="Aldo_ket_red"/>
    <property type="match status" value="1"/>
</dbReference>
<dbReference type="GO" id="GO:0005829">
    <property type="term" value="C:cytosol"/>
    <property type="evidence" value="ECO:0007669"/>
    <property type="project" value="TreeGrafter"/>
</dbReference>
<keyword evidence="2" id="KW-1185">Reference proteome</keyword>
<dbReference type="PANTHER" id="PTHR42686">
    <property type="entry name" value="GH17980P-RELATED"/>
    <property type="match status" value="1"/>
</dbReference>
<dbReference type="InParanoid" id="A0A6P6XPV1"/>
<evidence type="ECO:0000313" key="2">
    <source>
        <dbReference type="Proteomes" id="UP000515146"/>
    </source>
</evidence>
<dbReference type="RefSeq" id="XP_027195482.1">
    <property type="nucleotide sequence ID" value="XM_027339681.1"/>
</dbReference>
<dbReference type="AlphaFoldDB" id="A0A6P6XPV1"/>
<dbReference type="PANTHER" id="PTHR42686:SF1">
    <property type="entry name" value="GH17980P-RELATED"/>
    <property type="match status" value="1"/>
</dbReference>